<keyword evidence="1" id="KW-0472">Membrane</keyword>
<evidence type="ECO:0000256" key="1">
    <source>
        <dbReference type="SAM" id="Phobius"/>
    </source>
</evidence>
<evidence type="ECO:0000313" key="3">
    <source>
        <dbReference type="Proteomes" id="UP000749010"/>
    </source>
</evidence>
<name>A0ABX1U5L1_9PROT</name>
<reference evidence="2 3" key="1">
    <citation type="submission" date="2019-03" db="EMBL/GenBank/DDBJ databases">
        <title>Metabolic reconstructions from genomes of highly enriched 'Candidatus Accumulibacter' and 'Candidatus Competibacter' bioreactor populations.</title>
        <authorList>
            <person name="Annavajhala M.K."/>
            <person name="Welles L."/>
            <person name="Abbas B."/>
            <person name="Sorokin D."/>
            <person name="Park H."/>
            <person name="Van Loosdrecht M."/>
            <person name="Chandran K."/>
        </authorList>
    </citation>
    <scope>NUCLEOTIDE SEQUENCE [LARGE SCALE GENOMIC DNA]</scope>
    <source>
        <strain evidence="2 3">SBR_S</strain>
    </source>
</reference>
<evidence type="ECO:0000313" key="2">
    <source>
        <dbReference type="EMBL" id="NMQ30108.1"/>
    </source>
</evidence>
<dbReference type="RefSeq" id="WP_211203894.1">
    <property type="nucleotide sequence ID" value="NZ_SPMY01000109.1"/>
</dbReference>
<dbReference type="EMBL" id="SPMY01000109">
    <property type="protein sequence ID" value="NMQ30108.1"/>
    <property type="molecule type" value="Genomic_DNA"/>
</dbReference>
<protein>
    <submittedName>
        <fullName evidence="2">Uncharacterized protein</fullName>
    </submittedName>
</protein>
<gene>
    <name evidence="2" type="ORF">E4Q23_21540</name>
</gene>
<keyword evidence="1" id="KW-0812">Transmembrane</keyword>
<dbReference type="Proteomes" id="UP000749010">
    <property type="component" value="Unassembled WGS sequence"/>
</dbReference>
<accession>A0ABX1U5L1</accession>
<comment type="caution">
    <text evidence="2">The sequence shown here is derived from an EMBL/GenBank/DDBJ whole genome shotgun (WGS) entry which is preliminary data.</text>
</comment>
<feature type="transmembrane region" description="Helical" evidence="1">
    <location>
        <begin position="20"/>
        <end position="45"/>
    </location>
</feature>
<keyword evidence="1" id="KW-1133">Transmembrane helix</keyword>
<organism evidence="2 3">
    <name type="scientific">Candidatus Accumulibacter phosphatis</name>
    <dbReference type="NCBI Taxonomy" id="327160"/>
    <lineage>
        <taxon>Bacteria</taxon>
        <taxon>Pseudomonadati</taxon>
        <taxon>Pseudomonadota</taxon>
        <taxon>Betaproteobacteria</taxon>
        <taxon>Candidatus Accumulibacter</taxon>
    </lineage>
</organism>
<sequence length="100" mass="11131">MKKDNPLAGGPTSHILPGAAALFYLFFTVTAPLFYLFSTVVLPLLHRCFHNTSPDKQRRQSAVTTLYRRHDPLAATHPTPRATTISRRKLPVAVPPLRQG</sequence>
<proteinExistence type="predicted"/>
<keyword evidence="3" id="KW-1185">Reference proteome</keyword>